<evidence type="ECO:0000256" key="1">
    <source>
        <dbReference type="SAM" id="MobiDB-lite"/>
    </source>
</evidence>
<reference evidence="2 3" key="1">
    <citation type="submission" date="2019-03" db="EMBL/GenBank/DDBJ databases">
        <title>First draft genome of Liparis tanakae, snailfish: a comprehensive survey of snailfish specific genes.</title>
        <authorList>
            <person name="Kim W."/>
            <person name="Song I."/>
            <person name="Jeong J.-H."/>
            <person name="Kim D."/>
            <person name="Kim S."/>
            <person name="Ryu S."/>
            <person name="Song J.Y."/>
            <person name="Lee S.K."/>
        </authorList>
    </citation>
    <scope>NUCLEOTIDE SEQUENCE [LARGE SCALE GENOMIC DNA]</scope>
    <source>
        <tissue evidence="2">Muscle</tissue>
    </source>
</reference>
<protein>
    <submittedName>
        <fullName evidence="2">Uncharacterized protein</fullName>
    </submittedName>
</protein>
<dbReference type="EMBL" id="SRLO01000287">
    <property type="protein sequence ID" value="TNN62734.1"/>
    <property type="molecule type" value="Genomic_DNA"/>
</dbReference>
<evidence type="ECO:0000313" key="2">
    <source>
        <dbReference type="EMBL" id="TNN62734.1"/>
    </source>
</evidence>
<dbReference type="AlphaFoldDB" id="A0A4Z2HCW8"/>
<accession>A0A4Z2HCW8</accession>
<dbReference type="Proteomes" id="UP000314294">
    <property type="component" value="Unassembled WGS sequence"/>
</dbReference>
<evidence type="ECO:0000313" key="3">
    <source>
        <dbReference type="Proteomes" id="UP000314294"/>
    </source>
</evidence>
<proteinExistence type="predicted"/>
<gene>
    <name evidence="2" type="ORF">EYF80_027076</name>
</gene>
<organism evidence="2 3">
    <name type="scientific">Liparis tanakae</name>
    <name type="common">Tanaka's snailfish</name>
    <dbReference type="NCBI Taxonomy" id="230148"/>
    <lineage>
        <taxon>Eukaryota</taxon>
        <taxon>Metazoa</taxon>
        <taxon>Chordata</taxon>
        <taxon>Craniata</taxon>
        <taxon>Vertebrata</taxon>
        <taxon>Euteleostomi</taxon>
        <taxon>Actinopterygii</taxon>
        <taxon>Neopterygii</taxon>
        <taxon>Teleostei</taxon>
        <taxon>Neoteleostei</taxon>
        <taxon>Acanthomorphata</taxon>
        <taxon>Eupercaria</taxon>
        <taxon>Perciformes</taxon>
        <taxon>Cottioidei</taxon>
        <taxon>Cottales</taxon>
        <taxon>Liparidae</taxon>
        <taxon>Liparis</taxon>
    </lineage>
</organism>
<sequence length="160" mass="17062">MTPATVRITSRLAITILFTRRDSGSGLPWFPSLAGGSSRCGSPLDTFASSAMALVERYPIGEESLSVGRKRTRKADPHCRRATGRGVQQQQQQQHELRLRVAVQAPEEAGLVGPAGGGPARGQTDSLTSSFFCPSGPFVLFMGDVSDQHPDHAARETVTG</sequence>
<keyword evidence="3" id="KW-1185">Reference proteome</keyword>
<feature type="region of interest" description="Disordered" evidence="1">
    <location>
        <begin position="66"/>
        <end position="92"/>
    </location>
</feature>
<comment type="caution">
    <text evidence="2">The sequence shown here is derived from an EMBL/GenBank/DDBJ whole genome shotgun (WGS) entry which is preliminary data.</text>
</comment>
<name>A0A4Z2HCW8_9TELE</name>